<dbReference type="AlphaFoldDB" id="A0A6G9ICE1"/>
<dbReference type="GO" id="GO:0005351">
    <property type="term" value="F:carbohydrate:proton symporter activity"/>
    <property type="evidence" value="ECO:0007669"/>
    <property type="project" value="TreeGrafter"/>
</dbReference>
<dbReference type="GO" id="GO:0015767">
    <property type="term" value="P:lactose transport"/>
    <property type="evidence" value="ECO:0007669"/>
    <property type="project" value="TreeGrafter"/>
</dbReference>
<feature type="domain" description="Major facilitator superfamily (MFS) profile" evidence="10">
    <location>
        <begin position="13"/>
        <end position="392"/>
    </location>
</feature>
<feature type="transmembrane region" description="Helical" evidence="9">
    <location>
        <begin position="255"/>
        <end position="276"/>
    </location>
</feature>
<evidence type="ECO:0000256" key="9">
    <source>
        <dbReference type="SAM" id="Phobius"/>
    </source>
</evidence>
<keyword evidence="5" id="KW-0762">Sugar transport</keyword>
<dbReference type="InParanoid" id="A0A6G9ICE1"/>
<reference evidence="11 12" key="1">
    <citation type="submission" date="2020-03" db="EMBL/GenBank/DDBJ databases">
        <title>Complete genome sequence of Orbus sp. IPMB12 (BCRC 80908).</title>
        <authorList>
            <person name="Lo W.-S."/>
            <person name="Chang T.-H."/>
            <person name="Kuo C.-H."/>
        </authorList>
    </citation>
    <scope>NUCLEOTIDE SEQUENCE [LARGE SCALE GENOMIC DNA]</scope>
    <source>
        <strain evidence="11 12">IPMB12</strain>
    </source>
</reference>
<keyword evidence="8 9" id="KW-0472">Membrane</keyword>
<evidence type="ECO:0000256" key="6">
    <source>
        <dbReference type="ARBA" id="ARBA00022692"/>
    </source>
</evidence>
<keyword evidence="7 9" id="KW-1133">Transmembrane helix</keyword>
<dbReference type="CDD" id="cd17471">
    <property type="entry name" value="MFS_Set"/>
    <property type="match status" value="1"/>
</dbReference>
<evidence type="ECO:0000256" key="4">
    <source>
        <dbReference type="ARBA" id="ARBA00022475"/>
    </source>
</evidence>
<evidence type="ECO:0000256" key="7">
    <source>
        <dbReference type="ARBA" id="ARBA00022989"/>
    </source>
</evidence>
<dbReference type="PROSITE" id="PS50850">
    <property type="entry name" value="MFS"/>
    <property type="match status" value="1"/>
</dbReference>
<evidence type="ECO:0000313" key="11">
    <source>
        <dbReference type="EMBL" id="QIQ21374.1"/>
    </source>
</evidence>
<dbReference type="SUPFAM" id="SSF103473">
    <property type="entry name" value="MFS general substrate transporter"/>
    <property type="match status" value="1"/>
</dbReference>
<dbReference type="GO" id="GO:1904659">
    <property type="term" value="P:D-glucose transmembrane transport"/>
    <property type="evidence" value="ECO:0007669"/>
    <property type="project" value="TreeGrafter"/>
</dbReference>
<organism evidence="11 12">
    <name type="scientific">Zophobihabitans entericus</name>
    <dbReference type="NCBI Taxonomy" id="1635327"/>
    <lineage>
        <taxon>Bacteria</taxon>
        <taxon>Pseudomonadati</taxon>
        <taxon>Pseudomonadota</taxon>
        <taxon>Gammaproteobacteria</taxon>
        <taxon>Orbales</taxon>
        <taxon>Orbaceae</taxon>
        <taxon>Zophobihabitans</taxon>
    </lineage>
</organism>
<comment type="subcellular location">
    <subcellularLocation>
        <location evidence="1">Cell membrane</location>
        <topology evidence="1">Multi-pass membrane protein</topology>
    </subcellularLocation>
</comment>
<evidence type="ECO:0000256" key="8">
    <source>
        <dbReference type="ARBA" id="ARBA00023136"/>
    </source>
</evidence>
<dbReference type="InterPro" id="IPR011701">
    <property type="entry name" value="MFS"/>
</dbReference>
<protein>
    <submittedName>
        <fullName evidence="11">MFS transporter</fullName>
    </submittedName>
</protein>
<keyword evidence="6 9" id="KW-0812">Transmembrane</keyword>
<feature type="transmembrane region" description="Helical" evidence="9">
    <location>
        <begin position="138"/>
        <end position="155"/>
    </location>
</feature>
<dbReference type="Gene3D" id="1.20.1250.20">
    <property type="entry name" value="MFS general substrate transporter like domains"/>
    <property type="match status" value="2"/>
</dbReference>
<evidence type="ECO:0000259" key="10">
    <source>
        <dbReference type="PROSITE" id="PS50850"/>
    </source>
</evidence>
<accession>A0A6G9ICE1</accession>
<dbReference type="InterPro" id="IPR036259">
    <property type="entry name" value="MFS_trans_sf"/>
</dbReference>
<feature type="transmembrane region" description="Helical" evidence="9">
    <location>
        <begin position="308"/>
        <end position="329"/>
    </location>
</feature>
<dbReference type="EMBL" id="CP050253">
    <property type="protein sequence ID" value="QIQ21374.1"/>
    <property type="molecule type" value="Genomic_DNA"/>
</dbReference>
<dbReference type="InterPro" id="IPR020846">
    <property type="entry name" value="MFS_dom"/>
</dbReference>
<sequence>MHFSFNRQYSTTVLLSLLLTAFIVGIAGALQTPTLSRYLTDEVKAAPFLVGLFYSINAVASIIVSFMLAQRSDKKGDRRNVILFCCLMAIGNSVTFAFTRHYMILVTLGILFSSLASSTMPQIFAIAREYASKTGRNVVAFNSILRAQLSLAWVIGPPLSFLLATSYGFTVMYLCAAAVFMVAMIMVIGFFPSSPRGDKNTDNKSVESESILKNTSVIFLFIATVFMWTANMMYLIDMPLYVDKILGLSASTPGLLMGIAAGLEIPIMLVAGFLVPYVGKRKLFLFAVICGILFYVGMVSFTDKSWLMGIQIFNALFIGIVASIGIIYFQDLLPHRMGVASTLFSNGISCSVILAGLIQGLLVSVFGHEVIYWIALVMLSISFGFCLLVRSA</sequence>
<dbReference type="PANTHER" id="PTHR23535">
    <property type="entry name" value="SUGAR EFFLUX TRANSPORTER A-RELATED"/>
    <property type="match status" value="1"/>
</dbReference>
<dbReference type="Proteomes" id="UP000501168">
    <property type="component" value="Chromosome"/>
</dbReference>
<feature type="transmembrane region" description="Helical" evidence="9">
    <location>
        <begin position="211"/>
        <end position="235"/>
    </location>
</feature>
<feature type="transmembrane region" description="Helical" evidence="9">
    <location>
        <begin position="341"/>
        <end position="364"/>
    </location>
</feature>
<keyword evidence="3" id="KW-0813">Transport</keyword>
<comment type="similarity">
    <text evidence="2">Belongs to the major facilitator superfamily. Set transporter family.</text>
</comment>
<name>A0A6G9ICE1_9GAMM</name>
<dbReference type="RefSeq" id="WP_166916124.1">
    <property type="nucleotide sequence ID" value="NZ_CP050253.1"/>
</dbReference>
<dbReference type="PANTHER" id="PTHR23535:SF2">
    <property type="entry name" value="SUGAR EFFLUX TRANSPORTER A-RELATED"/>
    <property type="match status" value="1"/>
</dbReference>
<feature type="transmembrane region" description="Helical" evidence="9">
    <location>
        <begin position="167"/>
        <end position="191"/>
    </location>
</feature>
<evidence type="ECO:0000256" key="3">
    <source>
        <dbReference type="ARBA" id="ARBA00022448"/>
    </source>
</evidence>
<dbReference type="Pfam" id="PF07690">
    <property type="entry name" value="MFS_1"/>
    <property type="match status" value="1"/>
</dbReference>
<feature type="transmembrane region" description="Helical" evidence="9">
    <location>
        <begin position="45"/>
        <end position="69"/>
    </location>
</feature>
<feature type="transmembrane region" description="Helical" evidence="9">
    <location>
        <begin position="81"/>
        <end position="98"/>
    </location>
</feature>
<proteinExistence type="inferred from homology"/>
<dbReference type="GO" id="GO:0036448">
    <property type="term" value="P:cellular response to glucose-phosphate stress"/>
    <property type="evidence" value="ECO:0007669"/>
    <property type="project" value="TreeGrafter"/>
</dbReference>
<dbReference type="KEGG" id="orb:IPMB12_06530"/>
<evidence type="ECO:0000313" key="12">
    <source>
        <dbReference type="Proteomes" id="UP000501168"/>
    </source>
</evidence>
<gene>
    <name evidence="11" type="ORF">IPMB12_06530</name>
</gene>
<feature type="transmembrane region" description="Helical" evidence="9">
    <location>
        <begin position="283"/>
        <end position="302"/>
    </location>
</feature>
<evidence type="ECO:0000256" key="2">
    <source>
        <dbReference type="ARBA" id="ARBA00006523"/>
    </source>
</evidence>
<evidence type="ECO:0000256" key="5">
    <source>
        <dbReference type="ARBA" id="ARBA00022597"/>
    </source>
</evidence>
<keyword evidence="4" id="KW-1003">Cell membrane</keyword>
<feature type="transmembrane region" description="Helical" evidence="9">
    <location>
        <begin position="104"/>
        <end position="126"/>
    </location>
</feature>
<evidence type="ECO:0000256" key="1">
    <source>
        <dbReference type="ARBA" id="ARBA00004651"/>
    </source>
</evidence>
<keyword evidence="12" id="KW-1185">Reference proteome</keyword>
<dbReference type="GO" id="GO:0005886">
    <property type="term" value="C:plasma membrane"/>
    <property type="evidence" value="ECO:0007669"/>
    <property type="project" value="UniProtKB-SubCell"/>
</dbReference>
<dbReference type="FunCoup" id="A0A6G9ICE1">
    <property type="interactions" value="9"/>
</dbReference>
<feature type="transmembrane region" description="Helical" evidence="9">
    <location>
        <begin position="370"/>
        <end position="389"/>
    </location>
</feature>
<dbReference type="FunFam" id="1.20.1250.20:FF:000125">
    <property type="entry name" value="Sugar efflux transporter SetB"/>
    <property type="match status" value="1"/>
</dbReference>